<evidence type="ECO:0000313" key="1">
    <source>
        <dbReference type="EMBL" id="KAI4462824.1"/>
    </source>
</evidence>
<organism evidence="1 2">
    <name type="scientific">Holotrichia oblita</name>
    <name type="common">Chafer beetle</name>
    <dbReference type="NCBI Taxonomy" id="644536"/>
    <lineage>
        <taxon>Eukaryota</taxon>
        <taxon>Metazoa</taxon>
        <taxon>Ecdysozoa</taxon>
        <taxon>Arthropoda</taxon>
        <taxon>Hexapoda</taxon>
        <taxon>Insecta</taxon>
        <taxon>Pterygota</taxon>
        <taxon>Neoptera</taxon>
        <taxon>Endopterygota</taxon>
        <taxon>Coleoptera</taxon>
        <taxon>Polyphaga</taxon>
        <taxon>Scarabaeiformia</taxon>
        <taxon>Scarabaeidae</taxon>
        <taxon>Melolonthinae</taxon>
        <taxon>Holotrichia</taxon>
    </lineage>
</organism>
<sequence>MELFIQYLITGLVFSVSILLLYMKRMLTYWKRRNIPYLEPSIPFGNFENSITNTKSHGLYFKEFYDKFKKMGAKCGGIYAYVVPVFVPIDLEIIKLFLVKDFQHFHTRGFYTNERDQPVSVNLFTVDGERWRLLRTKFTPVFTSAKMKIMYELMVAASKTMEDHLREHARKKVPLDVKDCVGRMTANIIGSCAFGIECNSYNDSKFHKILKAIILGGTAYIRILFCNALPDLARFLKIPLLPAKETNQLCDILDETLNYRKESNVLRNDFLQLVIEMKDKEIVNLTELKAQCILFFLAGFETSATTMTFVLFELACNQNIQHKLRKEINEVLVQHDNKMTYEAIANMKYLDMVILETLRKHPPVPFLNRVSVNDFQIPDSDMIVEKGTKIMFPVLGLHHDPEYFPEPNSFIPERFSDENKSKIPPYSFMPFGEGPRNCIATTILLFYMKRQLTYWKRRNVPYLEPSFPFGNLDNPITNKKSTGIQFKEFYNEFKKMGAKCGGIYTYSTPILVPVDADLNKHMLVKDFQNFHARGFYSNEKDQPVSVNLFTVDGEKWRTLRTKFTPTFTSAKMKVMFELMLLASKPMEVYLQEHASKKTPLNIKDCVSRMTTDIIGSCAFGIDCNSFKDTTFYKLLRLIVDGSAVSLRIAFCNAVPKIAQMLRMPLLPINETNSVCRSIEETIAYRNEKNQSRNDFLQMLMEMKSNDMVDMDELKGQCVLFFLAGFETSATTMTFMFFELARNQDIQDKLRKEINDVLFKFDNQISYEAVMSMKYLEMVMFETLRMYPALPFLNRICVKDYQLPNSDIVIEKGTKILFPTLGFHYDPEYFPEPNKFNPERFSDENKANIHPYSYIPFGEGPRNCIATIILLFYMKRQLTYWKRRNVPYLEPSFPFGNLDNPITNKKSTGIQFKEFYNEFKKMGAKCGGIYTYCTPILVPVDADLNRHMLVKDFQNFNARGFYSNGKDQPVSVNLFTVDGEKWRTLRTKFTPTFTSAKMKVMFELMLLACKTMDVYLQQHASKKTPLNIKDCVSRMTTNIIGSCAFGIECNSFKDTTFYKLLRGIADGTAVSLRIAFCNAVPEIAQMLRMPLFPINETNSVCRSIEETIAYRNEKNLSRNDFLQMLMEMKCNDMVDMDELKGQCVLFFLAGFETSATTMTFMFFELARNQDIQDKLRKEINEVLLKFDNQISYEAVMSMKYLEMVMFETLRMYPALPFLNRICVKDYQLPNSDIVIEKGTKILFPTLGFHYDPEYFPEPNKFNPERFSDENRAYIQPYSYIPFGEGPRNCIGDRFGKQQIRVGIAAAIRRYKFKLNPNVKLPLEYSTSLTTSAKTDILLDVEEIKV</sequence>
<evidence type="ECO:0000313" key="2">
    <source>
        <dbReference type="Proteomes" id="UP001056778"/>
    </source>
</evidence>
<name>A0ACB9T7R7_HOLOL</name>
<accession>A0ACB9T7R7</accession>
<comment type="caution">
    <text evidence="1">The sequence shown here is derived from an EMBL/GenBank/DDBJ whole genome shotgun (WGS) entry which is preliminary data.</text>
</comment>
<dbReference type="Proteomes" id="UP001056778">
    <property type="component" value="Chromosome 4"/>
</dbReference>
<proteinExistence type="predicted"/>
<protein>
    <submittedName>
        <fullName evidence="1">Cytochrome p450</fullName>
    </submittedName>
</protein>
<dbReference type="EMBL" id="CM043018">
    <property type="protein sequence ID" value="KAI4462824.1"/>
    <property type="molecule type" value="Genomic_DNA"/>
</dbReference>
<gene>
    <name evidence="1" type="ORF">MML48_4g00004173</name>
</gene>
<keyword evidence="2" id="KW-1185">Reference proteome</keyword>
<reference evidence="1" key="1">
    <citation type="submission" date="2022-04" db="EMBL/GenBank/DDBJ databases">
        <title>Chromosome-scale genome assembly of Holotrichia oblita Faldermann.</title>
        <authorList>
            <person name="Rongchong L."/>
        </authorList>
    </citation>
    <scope>NUCLEOTIDE SEQUENCE</scope>
    <source>
        <strain evidence="1">81SQS9</strain>
    </source>
</reference>